<evidence type="ECO:0000259" key="4">
    <source>
        <dbReference type="Pfam" id="PF00326"/>
    </source>
</evidence>
<dbReference type="EMBL" id="CP036433">
    <property type="protein sequence ID" value="QDU97708.1"/>
    <property type="molecule type" value="Genomic_DNA"/>
</dbReference>
<dbReference type="GO" id="GO:0004252">
    <property type="term" value="F:serine-type endopeptidase activity"/>
    <property type="evidence" value="ECO:0007669"/>
    <property type="project" value="TreeGrafter"/>
</dbReference>
<dbReference type="Proteomes" id="UP000317648">
    <property type="component" value="Chromosome"/>
</dbReference>
<dbReference type="InterPro" id="IPR011042">
    <property type="entry name" value="6-blade_b-propeller_TolB-like"/>
</dbReference>
<dbReference type="PANTHER" id="PTHR42776">
    <property type="entry name" value="SERINE PEPTIDASE S9 FAMILY MEMBER"/>
    <property type="match status" value="1"/>
</dbReference>
<gene>
    <name evidence="5" type="primary">ptpA_2</name>
    <name evidence="5" type="ORF">Pla8534_55610</name>
</gene>
<evidence type="ECO:0000256" key="3">
    <source>
        <dbReference type="SAM" id="SignalP"/>
    </source>
</evidence>
<feature type="domain" description="Peptidase S9 prolyl oligopeptidase catalytic" evidence="4">
    <location>
        <begin position="492"/>
        <end position="695"/>
    </location>
</feature>
<keyword evidence="6" id="KW-1185">Reference proteome</keyword>
<dbReference type="Pfam" id="PF00326">
    <property type="entry name" value="Peptidase_S9"/>
    <property type="match status" value="1"/>
</dbReference>
<keyword evidence="1 5" id="KW-0378">Hydrolase</keyword>
<dbReference type="Gene3D" id="3.40.50.1820">
    <property type="entry name" value="alpha/beta hydrolase"/>
    <property type="match status" value="1"/>
</dbReference>
<evidence type="ECO:0000313" key="6">
    <source>
        <dbReference type="Proteomes" id="UP000317648"/>
    </source>
</evidence>
<dbReference type="EC" id="3.4.14.12" evidence="5"/>
<protein>
    <submittedName>
        <fullName evidence="5">Prolyl tripeptidyl peptidase</fullName>
        <ecNumber evidence="5">3.4.14.12</ecNumber>
    </submittedName>
</protein>
<dbReference type="Pfam" id="PF07676">
    <property type="entry name" value="PD40"/>
    <property type="match status" value="2"/>
</dbReference>
<dbReference type="PANTHER" id="PTHR42776:SF27">
    <property type="entry name" value="DIPEPTIDYL PEPTIDASE FAMILY MEMBER 6"/>
    <property type="match status" value="1"/>
</dbReference>
<dbReference type="InterPro" id="IPR001375">
    <property type="entry name" value="Peptidase_S9_cat"/>
</dbReference>
<evidence type="ECO:0000313" key="5">
    <source>
        <dbReference type="EMBL" id="QDU97708.1"/>
    </source>
</evidence>
<dbReference type="KEGG" id="lcre:Pla8534_55610"/>
<keyword evidence="3" id="KW-0732">Signal</keyword>
<accession>A0A518E0U5</accession>
<keyword evidence="2" id="KW-0720">Serine protease</keyword>
<keyword evidence="2" id="KW-0645">Protease</keyword>
<dbReference type="RefSeq" id="WP_197442623.1">
    <property type="nucleotide sequence ID" value="NZ_CP036433.1"/>
</dbReference>
<dbReference type="GO" id="GO:0006508">
    <property type="term" value="P:proteolysis"/>
    <property type="evidence" value="ECO:0007669"/>
    <property type="project" value="InterPro"/>
</dbReference>
<reference evidence="5 6" key="1">
    <citation type="submission" date="2019-02" db="EMBL/GenBank/DDBJ databases">
        <title>Deep-cultivation of Planctomycetes and their phenomic and genomic characterization uncovers novel biology.</title>
        <authorList>
            <person name="Wiegand S."/>
            <person name="Jogler M."/>
            <person name="Boedeker C."/>
            <person name="Pinto D."/>
            <person name="Vollmers J."/>
            <person name="Rivas-Marin E."/>
            <person name="Kohn T."/>
            <person name="Peeters S.H."/>
            <person name="Heuer A."/>
            <person name="Rast P."/>
            <person name="Oberbeckmann S."/>
            <person name="Bunk B."/>
            <person name="Jeske O."/>
            <person name="Meyerdierks A."/>
            <person name="Storesund J.E."/>
            <person name="Kallscheuer N."/>
            <person name="Luecker S."/>
            <person name="Lage O.M."/>
            <person name="Pohl T."/>
            <person name="Merkel B.J."/>
            <person name="Hornburger P."/>
            <person name="Mueller R.-W."/>
            <person name="Bruemmer F."/>
            <person name="Labrenz M."/>
            <person name="Spormann A.M."/>
            <person name="Op den Camp H."/>
            <person name="Overmann J."/>
            <person name="Amann R."/>
            <person name="Jetten M.S.M."/>
            <person name="Mascher T."/>
            <person name="Medema M.H."/>
            <person name="Devos D.P."/>
            <person name="Kaster A.-K."/>
            <person name="Ovreas L."/>
            <person name="Rohde M."/>
            <person name="Galperin M.Y."/>
            <person name="Jogler C."/>
        </authorList>
    </citation>
    <scope>NUCLEOTIDE SEQUENCE [LARGE SCALE GENOMIC DNA]</scope>
    <source>
        <strain evidence="5 6">Pla85_3_4</strain>
    </source>
</reference>
<feature type="signal peptide" evidence="3">
    <location>
        <begin position="1"/>
        <end position="22"/>
    </location>
</feature>
<dbReference type="InterPro" id="IPR029058">
    <property type="entry name" value="AB_hydrolase_fold"/>
</dbReference>
<dbReference type="AlphaFoldDB" id="A0A518E0U5"/>
<dbReference type="InterPro" id="IPR011659">
    <property type="entry name" value="WD40"/>
</dbReference>
<name>A0A518E0U5_9BACT</name>
<dbReference type="SUPFAM" id="SSF53474">
    <property type="entry name" value="alpha/beta-Hydrolases"/>
    <property type="match status" value="1"/>
</dbReference>
<proteinExistence type="predicted"/>
<dbReference type="SUPFAM" id="SSF82171">
    <property type="entry name" value="DPP6 N-terminal domain-like"/>
    <property type="match status" value="1"/>
</dbReference>
<evidence type="ECO:0000256" key="2">
    <source>
        <dbReference type="ARBA" id="ARBA00022825"/>
    </source>
</evidence>
<feature type="chain" id="PRO_5022043588" evidence="3">
    <location>
        <begin position="23"/>
        <end position="701"/>
    </location>
</feature>
<sequence length="701" mass="77257" precursor="true">MHMLPPARRLLILALLFSPALAARAEEQPVTVDDLYRFDQPASIAAASDGKTIVFERRWADRNQRQERHSLWQASDAAAAHPLEAGEPDARSPIYSPDGKWILFTSTRPFPGGERAVTPVPPYSDPATDIWLMPAAGGVAIPLGGKHKPYGRVFTDGFYGGIVFSPEGDRLAFIADDGRDPRTPAEIANNVQIVREDQGEGYEGYGPAQVWIADLDLPAAAADRNTIASAQIHRVTNDQNWYGDPQWEPAGHALIVHANTTADRESVRYSINKNFDLWRLHDLPPRGPAGDVARPATRTQLTFGPGPEVSPRLSSDGRSLLCLSIPRRGSHFDVFNLLLLDLGPAGGAGRVLFDHHGPAADQAPHQPPSFPLPEDCWLSPTTIYTRANVGVDQIRQVIDLTGSAPALPKATPESVDPARAAAAQTRRRLAPPSNPFLQDRRLASSEIVRWKSFDGLEVEGLFTPPADPSIQPPYPLALYPHGGPHSRSSQGFHLTVQVLAANGYAVFQPNYRGSAGYGQKYINADRFDLGGGDMRDILTGIDMLVAKKRVDPKRQFIYGSSYGGFTTCWLIGQTNQFCAAVPQNAVTDLTAMWGLSDIQSWTEWEFGGRPWETPQAMREHSPLTYVANVKTPTLILHSQNDRRVPLPLGRMYYRALQSQGVESQMVIYPSEGHGIRSLPHQEDVLRRVLDWFQRHDPARQP</sequence>
<organism evidence="5 6">
    <name type="scientific">Lignipirellula cremea</name>
    <dbReference type="NCBI Taxonomy" id="2528010"/>
    <lineage>
        <taxon>Bacteria</taxon>
        <taxon>Pseudomonadati</taxon>
        <taxon>Planctomycetota</taxon>
        <taxon>Planctomycetia</taxon>
        <taxon>Pirellulales</taxon>
        <taxon>Pirellulaceae</taxon>
        <taxon>Lignipirellula</taxon>
    </lineage>
</organism>
<dbReference type="Gene3D" id="2.120.10.30">
    <property type="entry name" value="TolB, C-terminal domain"/>
    <property type="match status" value="2"/>
</dbReference>
<evidence type="ECO:0000256" key="1">
    <source>
        <dbReference type="ARBA" id="ARBA00022801"/>
    </source>
</evidence>